<dbReference type="AlphaFoldDB" id="A0ABD5NK65"/>
<dbReference type="InterPro" id="IPR055771">
    <property type="entry name" value="DUF7347"/>
</dbReference>
<feature type="domain" description="DUF7351" evidence="2">
    <location>
        <begin position="99"/>
        <end position="299"/>
    </location>
</feature>
<dbReference type="Proteomes" id="UP001595846">
    <property type="component" value="Unassembled WGS sequence"/>
</dbReference>
<dbReference type="EMBL" id="JBHSAQ010000002">
    <property type="protein sequence ID" value="MFC3957472.1"/>
    <property type="molecule type" value="Genomic_DNA"/>
</dbReference>
<evidence type="ECO:0000313" key="4">
    <source>
        <dbReference type="Proteomes" id="UP001595846"/>
    </source>
</evidence>
<evidence type="ECO:0000313" key="3">
    <source>
        <dbReference type="EMBL" id="MFC3957472.1"/>
    </source>
</evidence>
<dbReference type="Gene3D" id="1.10.10.10">
    <property type="entry name" value="Winged helix-like DNA-binding domain superfamily/Winged helix DNA-binding domain"/>
    <property type="match status" value="1"/>
</dbReference>
<dbReference type="InterPro" id="IPR036388">
    <property type="entry name" value="WH-like_DNA-bd_sf"/>
</dbReference>
<name>A0ABD5NK65_9EURY</name>
<organism evidence="3 4">
    <name type="scientific">Halovivax cerinus</name>
    <dbReference type="NCBI Taxonomy" id="1487865"/>
    <lineage>
        <taxon>Archaea</taxon>
        <taxon>Methanobacteriati</taxon>
        <taxon>Methanobacteriota</taxon>
        <taxon>Stenosarchaea group</taxon>
        <taxon>Halobacteria</taxon>
        <taxon>Halobacteriales</taxon>
        <taxon>Natrialbaceae</taxon>
        <taxon>Halovivax</taxon>
    </lineage>
</organism>
<proteinExistence type="predicted"/>
<dbReference type="GeneID" id="73902834"/>
<dbReference type="InterPro" id="IPR055775">
    <property type="entry name" value="DUF7351"/>
</dbReference>
<reference evidence="3 4" key="1">
    <citation type="journal article" date="2019" name="Int. J. Syst. Evol. Microbiol.">
        <title>The Global Catalogue of Microorganisms (GCM) 10K type strain sequencing project: providing services to taxonomists for standard genome sequencing and annotation.</title>
        <authorList>
            <consortium name="The Broad Institute Genomics Platform"/>
            <consortium name="The Broad Institute Genome Sequencing Center for Infectious Disease"/>
            <person name="Wu L."/>
            <person name="Ma J."/>
        </authorList>
    </citation>
    <scope>NUCLEOTIDE SEQUENCE [LARGE SCALE GENOMIC DNA]</scope>
    <source>
        <strain evidence="3 4">IBRC-M 10256</strain>
    </source>
</reference>
<feature type="domain" description="DUF7347" evidence="1">
    <location>
        <begin position="7"/>
        <end position="82"/>
    </location>
</feature>
<keyword evidence="4" id="KW-1185">Reference proteome</keyword>
<evidence type="ECO:0000259" key="2">
    <source>
        <dbReference type="Pfam" id="PF24042"/>
    </source>
</evidence>
<accession>A0ABD5NK65</accession>
<protein>
    <submittedName>
        <fullName evidence="3">Helix-turn-helix domain-containing protein</fullName>
    </submittedName>
</protein>
<evidence type="ECO:0000259" key="1">
    <source>
        <dbReference type="Pfam" id="PF24038"/>
    </source>
</evidence>
<comment type="caution">
    <text evidence="3">The sequence shown here is derived from an EMBL/GenBank/DDBJ whole genome shotgun (WGS) entry which is preliminary data.</text>
</comment>
<sequence>MTWELDPAEAFTTLGNETRLDVLRALWEADEAMRYTSLRREVAPDDRGNFGYHLSKLTGHFVQKSNDGYELRLAGEQVVRAVIAGTITANPSLPSQTVDDECTFCGAPVEFQYDDETITVSCTDCEGLVGGDLPRGTFIHYEFPPGGLAGRDAAEIVDAAHVFYDAKVIPMLRGICPICAGQIESTIEHCEDHDAIDGELCVACETRNETWAVLRCERCYYTRRVIVWFAALTHPGVISFYYDHGIDESIPVWKLPWERLQIDRHVDVDVIEREPYLFDISIRIDDDTLSVRMGGDLTVRTIEREPPEPTDVDDGDPG</sequence>
<dbReference type="Pfam" id="PF24042">
    <property type="entry name" value="DUF7351"/>
    <property type="match status" value="1"/>
</dbReference>
<dbReference type="RefSeq" id="WP_256533700.1">
    <property type="nucleotide sequence ID" value="NZ_CP101824.1"/>
</dbReference>
<dbReference type="Pfam" id="PF24038">
    <property type="entry name" value="DUF7347"/>
    <property type="match status" value="1"/>
</dbReference>
<gene>
    <name evidence="3" type="ORF">ACFOUR_03660</name>
</gene>